<organism evidence="1 2">
    <name type="scientific">Candidatus Woesebacteria bacterium GW2011_GWA1_39_21</name>
    <dbReference type="NCBI Taxonomy" id="1618550"/>
    <lineage>
        <taxon>Bacteria</taxon>
        <taxon>Candidatus Woeseibacteriota</taxon>
    </lineage>
</organism>
<accession>A0A0G0RE35</accession>
<evidence type="ECO:0000313" key="2">
    <source>
        <dbReference type="Proteomes" id="UP000034246"/>
    </source>
</evidence>
<sequence length="139" mass="15702">MKTHTIIEENPCVAFNNSQKFLSLRNRGEVIAKVSLRLFLKRQFDNHNALREVRIMTAEEGKDCGLLERVTKIAASRRREFVPSELEKLRAKFCPGCDGNENNCPIILDAEGKVNGWAKDWKPGRVEVGEVGKDSQTTS</sequence>
<gene>
    <name evidence="1" type="ORF">UT39_C0002G0113</name>
</gene>
<dbReference type="EMBL" id="LBWP01000002">
    <property type="protein sequence ID" value="KKR11932.1"/>
    <property type="molecule type" value="Genomic_DNA"/>
</dbReference>
<protein>
    <submittedName>
        <fullName evidence="1">Uncharacterized protein</fullName>
    </submittedName>
</protein>
<name>A0A0G0RE35_9BACT</name>
<evidence type="ECO:0000313" key="1">
    <source>
        <dbReference type="EMBL" id="KKR11932.1"/>
    </source>
</evidence>
<dbReference type="AlphaFoldDB" id="A0A0G0RE35"/>
<proteinExistence type="predicted"/>
<comment type="caution">
    <text evidence="1">The sequence shown here is derived from an EMBL/GenBank/DDBJ whole genome shotgun (WGS) entry which is preliminary data.</text>
</comment>
<reference evidence="1 2" key="1">
    <citation type="journal article" date="2015" name="Nature">
        <title>rRNA introns, odd ribosomes, and small enigmatic genomes across a large radiation of phyla.</title>
        <authorList>
            <person name="Brown C.T."/>
            <person name="Hug L.A."/>
            <person name="Thomas B.C."/>
            <person name="Sharon I."/>
            <person name="Castelle C.J."/>
            <person name="Singh A."/>
            <person name="Wilkins M.J."/>
            <person name="Williams K.H."/>
            <person name="Banfield J.F."/>
        </authorList>
    </citation>
    <scope>NUCLEOTIDE SEQUENCE [LARGE SCALE GENOMIC DNA]</scope>
</reference>
<dbReference type="Proteomes" id="UP000034246">
    <property type="component" value="Unassembled WGS sequence"/>
</dbReference>